<evidence type="ECO:0000313" key="3">
    <source>
        <dbReference type="Proteomes" id="UP001152747"/>
    </source>
</evidence>
<comment type="caution">
    <text evidence="2">The sequence shown here is derived from an EMBL/GenBank/DDBJ whole genome shotgun (WGS) entry which is preliminary data.</text>
</comment>
<dbReference type="Pfam" id="PF10321">
    <property type="entry name" value="7TM_GPCR_Srt"/>
    <property type="match status" value="1"/>
</dbReference>
<dbReference type="AlphaFoldDB" id="A0A9P1IPN9"/>
<dbReference type="EMBL" id="CANHGI010000004">
    <property type="protein sequence ID" value="CAI5448456.1"/>
    <property type="molecule type" value="Genomic_DNA"/>
</dbReference>
<feature type="transmembrane region" description="Helical" evidence="1">
    <location>
        <begin position="146"/>
        <end position="175"/>
    </location>
</feature>
<keyword evidence="1" id="KW-1133">Transmembrane helix</keyword>
<feature type="transmembrane region" description="Helical" evidence="1">
    <location>
        <begin position="262"/>
        <end position="284"/>
    </location>
</feature>
<feature type="transmembrane region" description="Helical" evidence="1">
    <location>
        <begin position="230"/>
        <end position="250"/>
    </location>
</feature>
<protein>
    <submittedName>
        <fullName evidence="2">Uncharacterized protein</fullName>
    </submittedName>
</protein>
<organism evidence="2 3">
    <name type="scientific">Caenorhabditis angaria</name>
    <dbReference type="NCBI Taxonomy" id="860376"/>
    <lineage>
        <taxon>Eukaryota</taxon>
        <taxon>Metazoa</taxon>
        <taxon>Ecdysozoa</taxon>
        <taxon>Nematoda</taxon>
        <taxon>Chromadorea</taxon>
        <taxon>Rhabditida</taxon>
        <taxon>Rhabditina</taxon>
        <taxon>Rhabditomorpha</taxon>
        <taxon>Rhabditoidea</taxon>
        <taxon>Rhabditidae</taxon>
        <taxon>Peloderinae</taxon>
        <taxon>Caenorhabditis</taxon>
    </lineage>
</organism>
<keyword evidence="3" id="KW-1185">Reference proteome</keyword>
<feature type="transmembrane region" description="Helical" evidence="1">
    <location>
        <begin position="69"/>
        <end position="91"/>
    </location>
</feature>
<feature type="transmembrane region" description="Helical" evidence="1">
    <location>
        <begin position="103"/>
        <end position="125"/>
    </location>
</feature>
<dbReference type="PANTHER" id="PTHR23021:SF26">
    <property type="entry name" value="SERPENTINE RECEPTOR, CLASS T"/>
    <property type="match status" value="1"/>
</dbReference>
<name>A0A9P1IPN9_9PELO</name>
<gene>
    <name evidence="2" type="ORF">CAMP_LOCUS11093</name>
</gene>
<keyword evidence="1" id="KW-0472">Membrane</keyword>
<dbReference type="OrthoDB" id="5857248at2759"/>
<accession>A0A9P1IPN9</accession>
<dbReference type="Gene3D" id="1.20.1070.10">
    <property type="entry name" value="Rhodopsin 7-helix transmembrane proteins"/>
    <property type="match status" value="1"/>
</dbReference>
<evidence type="ECO:0000313" key="2">
    <source>
        <dbReference type="EMBL" id="CAI5448456.1"/>
    </source>
</evidence>
<dbReference type="InterPro" id="IPR019425">
    <property type="entry name" value="7TM_GPCR_serpentine_rcpt_Srt"/>
</dbReference>
<evidence type="ECO:0000256" key="1">
    <source>
        <dbReference type="SAM" id="Phobius"/>
    </source>
</evidence>
<feature type="transmembrane region" description="Helical" evidence="1">
    <location>
        <begin position="33"/>
        <end position="57"/>
    </location>
</feature>
<dbReference type="Proteomes" id="UP001152747">
    <property type="component" value="Unassembled WGS sequence"/>
</dbReference>
<keyword evidence="1" id="KW-0812">Transmembrane</keyword>
<proteinExistence type="predicted"/>
<reference evidence="2" key="1">
    <citation type="submission" date="2022-11" db="EMBL/GenBank/DDBJ databases">
        <authorList>
            <person name="Kikuchi T."/>
        </authorList>
    </citation>
    <scope>NUCLEOTIDE SEQUENCE</scope>
    <source>
        <strain evidence="2">PS1010</strain>
    </source>
</reference>
<feature type="transmembrane region" description="Helical" evidence="1">
    <location>
        <begin position="195"/>
        <end position="218"/>
    </location>
</feature>
<sequence>MNSSTTILEFVGIGKVEIPKYGPVDYWTREVPFAVFILSFCSFAIFLQILVMRVFLIDQEMKKLPAFQLMLLISIFDTIQLFIHLTAVFYLLDSRIHLQIPDFLIGAIMNSSWVVMLLLSILLNFNRISSIVLHFYSSTIFSRNMMLFYLSFIIFIWIIIFMMNIIGLSQMVYLFPAYTWHYLADKPYSALLRTISADISLIDVLFSLLAHALIFSYIQIKAALLSKREFTLTIQVLCISIFHILGYITWEYLPIPWELPIGVFLGHFVWMLWNSINPILYLFINPRIRRALLNQLVPPKNKNLTTIRSNNSRKIGLG</sequence>
<dbReference type="PANTHER" id="PTHR23021">
    <property type="entry name" value="SERPENTINE RECEPTOR, CLASS T"/>
    <property type="match status" value="1"/>
</dbReference>
<dbReference type="SUPFAM" id="SSF81321">
    <property type="entry name" value="Family A G protein-coupled receptor-like"/>
    <property type="match status" value="1"/>
</dbReference>